<feature type="compositionally biased region" description="Polar residues" evidence="1">
    <location>
        <begin position="74"/>
        <end position="83"/>
    </location>
</feature>
<reference evidence="2 3" key="1">
    <citation type="journal article" date="2021" name="Environ. Microbiol.">
        <title>Gene family expansions and transcriptome signatures uncover fungal adaptations to wood decay.</title>
        <authorList>
            <person name="Hage H."/>
            <person name="Miyauchi S."/>
            <person name="Viragh M."/>
            <person name="Drula E."/>
            <person name="Min B."/>
            <person name="Chaduli D."/>
            <person name="Navarro D."/>
            <person name="Favel A."/>
            <person name="Norest M."/>
            <person name="Lesage-Meessen L."/>
            <person name="Balint B."/>
            <person name="Merenyi Z."/>
            <person name="de Eugenio L."/>
            <person name="Morin E."/>
            <person name="Martinez A.T."/>
            <person name="Baldrian P."/>
            <person name="Stursova M."/>
            <person name="Martinez M.J."/>
            <person name="Novotny C."/>
            <person name="Magnuson J.K."/>
            <person name="Spatafora J.W."/>
            <person name="Maurice S."/>
            <person name="Pangilinan J."/>
            <person name="Andreopoulos W."/>
            <person name="LaButti K."/>
            <person name="Hundley H."/>
            <person name="Na H."/>
            <person name="Kuo A."/>
            <person name="Barry K."/>
            <person name="Lipzen A."/>
            <person name="Henrissat B."/>
            <person name="Riley R."/>
            <person name="Ahrendt S."/>
            <person name="Nagy L.G."/>
            <person name="Grigoriev I.V."/>
            <person name="Martin F."/>
            <person name="Rosso M.N."/>
        </authorList>
    </citation>
    <scope>NUCLEOTIDE SEQUENCE [LARGE SCALE GENOMIC DNA]</scope>
    <source>
        <strain evidence="2 3">CIRM-BRFM 1785</strain>
    </source>
</reference>
<keyword evidence="3" id="KW-1185">Reference proteome</keyword>
<evidence type="ECO:0000313" key="2">
    <source>
        <dbReference type="EMBL" id="KAH9831808.1"/>
    </source>
</evidence>
<evidence type="ECO:0000256" key="1">
    <source>
        <dbReference type="SAM" id="MobiDB-lite"/>
    </source>
</evidence>
<dbReference type="Proteomes" id="UP000814176">
    <property type="component" value="Unassembled WGS sequence"/>
</dbReference>
<feature type="compositionally biased region" description="Basic and acidic residues" evidence="1">
    <location>
        <begin position="86"/>
        <end position="103"/>
    </location>
</feature>
<organism evidence="2 3">
    <name type="scientific">Rhodofomes roseus</name>
    <dbReference type="NCBI Taxonomy" id="34475"/>
    <lineage>
        <taxon>Eukaryota</taxon>
        <taxon>Fungi</taxon>
        <taxon>Dikarya</taxon>
        <taxon>Basidiomycota</taxon>
        <taxon>Agaricomycotina</taxon>
        <taxon>Agaricomycetes</taxon>
        <taxon>Polyporales</taxon>
        <taxon>Rhodofomes</taxon>
    </lineage>
</organism>
<comment type="caution">
    <text evidence="2">The sequence shown here is derived from an EMBL/GenBank/DDBJ whole genome shotgun (WGS) entry which is preliminary data.</text>
</comment>
<feature type="compositionally biased region" description="Polar residues" evidence="1">
    <location>
        <begin position="249"/>
        <end position="264"/>
    </location>
</feature>
<sequence>MSTNCIARRLQWLLECYVWTPSGTVQGFNVRLTSYAWWAQERLEYTGIDTTDLEEWLECAPDEPQSEDDRSVDSSEATDSEPTSEAGHERARDPPEPRTDSQKRSITQNLIDTVHALEGSTAQGPDIEMQAVGAGSTAASDVPRATDTAPPAVSGATPATVTTLDESESPQGPDAAQTESIDPLEDTKPHAQDFESDVARAVAEAGTSADEGRLGGLACAIEYADIRQGSDAHSSLEGGGAPGDVPAQPSASHQELGRQSRNSG</sequence>
<name>A0ABQ8K585_9APHY</name>
<feature type="region of interest" description="Disordered" evidence="1">
    <location>
        <begin position="61"/>
        <end position="105"/>
    </location>
</feature>
<accession>A0ABQ8K585</accession>
<feature type="region of interest" description="Disordered" evidence="1">
    <location>
        <begin position="230"/>
        <end position="264"/>
    </location>
</feature>
<feature type="region of interest" description="Disordered" evidence="1">
    <location>
        <begin position="133"/>
        <end position="215"/>
    </location>
</feature>
<gene>
    <name evidence="2" type="ORF">C8Q71DRAFT_780482</name>
</gene>
<dbReference type="GeneID" id="72005579"/>
<protein>
    <submittedName>
        <fullName evidence="2">Uncharacterized protein</fullName>
    </submittedName>
</protein>
<dbReference type="RefSeq" id="XP_047774905.1">
    <property type="nucleotide sequence ID" value="XM_047924847.1"/>
</dbReference>
<evidence type="ECO:0000313" key="3">
    <source>
        <dbReference type="Proteomes" id="UP000814176"/>
    </source>
</evidence>
<dbReference type="EMBL" id="JADCUA010000024">
    <property type="protein sequence ID" value="KAH9831808.1"/>
    <property type="molecule type" value="Genomic_DNA"/>
</dbReference>
<proteinExistence type="predicted"/>